<keyword evidence="3" id="KW-0812">Transmembrane</keyword>
<evidence type="ECO:0000256" key="1">
    <source>
        <dbReference type="SAM" id="Coils"/>
    </source>
</evidence>
<dbReference type="PANTHER" id="PTHR33476:SF7">
    <property type="entry name" value="EMB|CAB62613.1"/>
    <property type="match status" value="1"/>
</dbReference>
<dbReference type="PANTHER" id="PTHR33476">
    <property type="entry name" value="EMB|CAB62613.1"/>
    <property type="match status" value="1"/>
</dbReference>
<dbReference type="GO" id="GO:0008356">
    <property type="term" value="P:asymmetric cell division"/>
    <property type="evidence" value="ECO:0007669"/>
    <property type="project" value="InterPro"/>
</dbReference>
<evidence type="ECO:0000256" key="2">
    <source>
        <dbReference type="SAM" id="MobiDB-lite"/>
    </source>
</evidence>
<feature type="transmembrane region" description="Helical" evidence="3">
    <location>
        <begin position="305"/>
        <end position="323"/>
    </location>
</feature>
<name>A0A5B6Z8V8_DAVIN</name>
<feature type="coiled-coil region" evidence="1">
    <location>
        <begin position="321"/>
        <end position="355"/>
    </location>
</feature>
<dbReference type="EMBL" id="GHES01009297">
    <property type="protein sequence ID" value="MPA39856.1"/>
    <property type="molecule type" value="Transcribed_RNA"/>
</dbReference>
<reference evidence="4" key="1">
    <citation type="submission" date="2019-08" db="EMBL/GenBank/DDBJ databases">
        <title>Reference gene set and small RNA set construction with multiple tissues from Davidia involucrata Baill.</title>
        <authorList>
            <person name="Yang H."/>
            <person name="Zhou C."/>
            <person name="Li G."/>
            <person name="Wang J."/>
            <person name="Gao P."/>
            <person name="Wang M."/>
            <person name="Wang R."/>
            <person name="Zhao Y."/>
        </authorList>
    </citation>
    <scope>NUCLEOTIDE SEQUENCE</scope>
    <source>
        <tissue evidence="4">Mixed with DoveR01_LX</tissue>
    </source>
</reference>
<gene>
    <name evidence="4" type="ORF">Din_009297</name>
</gene>
<feature type="region of interest" description="Disordered" evidence="2">
    <location>
        <begin position="258"/>
        <end position="296"/>
    </location>
</feature>
<proteinExistence type="predicted"/>
<organism evidence="4">
    <name type="scientific">Davidia involucrata</name>
    <name type="common">Dove tree</name>
    <dbReference type="NCBI Taxonomy" id="16924"/>
    <lineage>
        <taxon>Eukaryota</taxon>
        <taxon>Viridiplantae</taxon>
        <taxon>Streptophyta</taxon>
        <taxon>Embryophyta</taxon>
        <taxon>Tracheophyta</taxon>
        <taxon>Spermatophyta</taxon>
        <taxon>Magnoliopsida</taxon>
        <taxon>eudicotyledons</taxon>
        <taxon>Gunneridae</taxon>
        <taxon>Pentapetalae</taxon>
        <taxon>asterids</taxon>
        <taxon>Cornales</taxon>
        <taxon>Nyssaceae</taxon>
        <taxon>Davidia</taxon>
    </lineage>
</organism>
<protein>
    <submittedName>
        <fullName evidence="4">Uncharacterized protein</fullName>
    </submittedName>
</protein>
<dbReference type="InterPro" id="IPR040348">
    <property type="entry name" value="POLAR-like"/>
</dbReference>
<dbReference type="AlphaFoldDB" id="A0A5B6Z8V8"/>
<feature type="compositionally biased region" description="Basic residues" evidence="2">
    <location>
        <begin position="271"/>
        <end position="281"/>
    </location>
</feature>
<evidence type="ECO:0000313" key="4">
    <source>
        <dbReference type="EMBL" id="MPA39856.1"/>
    </source>
</evidence>
<accession>A0A5B6Z8V8</accession>
<keyword evidence="3" id="KW-1133">Transmembrane helix</keyword>
<sequence>MDFWTVAAAAGAGYIAKHWQNLLRDRESSSQIPSGDSNFVKPESPPLIRSKSFPFRGLAQRKKLGEDVSIERELVAQDASTAEVASTCEFDGEKLVNVGNYEDCDALSISSSVPEFLRNEDLKEGFERIRVSGDMGENSVDLLLQTLTGKMRTSYGSSRNRSSLRNRRFNMQFTRSFSSIESCLMAQLYKEHAEMEEYVLSSVPSPSTPTVRPFFVTDGSRIISRARGDSFSLLIGPGQNKLEKGTYSAENETVFGVPPLPNVGSSEFPRKTKVKTGKGRGGKLSSSNKMVGGKQLHSQAGSSHGALLFCFGILVGIISSVLANKREVDKLNELLKQTENLVQDLQDELEMKDSLTVKELAMEDYESQDTRDCFYNNRAPHAFSLEQNLGESTKCDVNELHDKKAEEYLESMSKIEAELEAELERLELNMNSSSLEGKLSDRVEVSMSICRAFSFITNS</sequence>
<keyword evidence="3" id="KW-0472">Membrane</keyword>
<feature type="coiled-coil region" evidence="1">
    <location>
        <begin position="405"/>
        <end position="436"/>
    </location>
</feature>
<keyword evidence="1" id="KW-0175">Coiled coil</keyword>
<evidence type="ECO:0000256" key="3">
    <source>
        <dbReference type="SAM" id="Phobius"/>
    </source>
</evidence>